<gene>
    <name evidence="3" type="ORF">BABINDRAFT_21626</name>
</gene>
<evidence type="ECO:0000259" key="2">
    <source>
        <dbReference type="SMART" id="SM00932"/>
    </source>
</evidence>
<dbReference type="InterPro" id="IPR001075">
    <property type="entry name" value="NIF_FeS_clus_asmbl_NifU_C"/>
</dbReference>
<dbReference type="Gene3D" id="3.30.1370.70">
    <property type="entry name" value="Scaffold protein Nfu/NifU, N-terminal domain"/>
    <property type="match status" value="1"/>
</dbReference>
<feature type="non-terminal residue" evidence="3">
    <location>
        <position position="202"/>
    </location>
</feature>
<evidence type="ECO:0000256" key="1">
    <source>
        <dbReference type="ARBA" id="ARBA00006420"/>
    </source>
</evidence>
<dbReference type="Pfam" id="PF01106">
    <property type="entry name" value="NifU"/>
    <property type="match status" value="1"/>
</dbReference>
<feature type="domain" description="Scaffold protein Nfu/NifU N-terminal" evidence="2">
    <location>
        <begin position="5"/>
        <end position="92"/>
    </location>
</feature>
<dbReference type="PIRSF" id="PIRSF036773">
    <property type="entry name" value="HIRIP5"/>
    <property type="match status" value="1"/>
</dbReference>
<dbReference type="Pfam" id="PF08712">
    <property type="entry name" value="Nfu_N"/>
    <property type="match status" value="1"/>
</dbReference>
<dbReference type="GO" id="GO:0005739">
    <property type="term" value="C:mitochondrion"/>
    <property type="evidence" value="ECO:0007669"/>
    <property type="project" value="TreeGrafter"/>
</dbReference>
<dbReference type="Gene3D" id="3.30.300.130">
    <property type="entry name" value="Fe-S cluster assembly (FSCA)"/>
    <property type="match status" value="1"/>
</dbReference>
<dbReference type="RefSeq" id="XP_018982916.1">
    <property type="nucleotide sequence ID" value="XM_019131269.1"/>
</dbReference>
<dbReference type="GO" id="GO:0051536">
    <property type="term" value="F:iron-sulfur cluster binding"/>
    <property type="evidence" value="ECO:0007669"/>
    <property type="project" value="InterPro"/>
</dbReference>
<dbReference type="OrthoDB" id="565552at2759"/>
<name>A0A1E3QJ02_9ASCO</name>
<organism evidence="3 4">
    <name type="scientific">Babjeviella inositovora NRRL Y-12698</name>
    <dbReference type="NCBI Taxonomy" id="984486"/>
    <lineage>
        <taxon>Eukaryota</taxon>
        <taxon>Fungi</taxon>
        <taxon>Dikarya</taxon>
        <taxon>Ascomycota</taxon>
        <taxon>Saccharomycotina</taxon>
        <taxon>Pichiomycetes</taxon>
        <taxon>Serinales incertae sedis</taxon>
        <taxon>Babjeviella</taxon>
    </lineage>
</organism>
<keyword evidence="4" id="KW-1185">Reference proteome</keyword>
<dbReference type="InterPro" id="IPR036498">
    <property type="entry name" value="Nfu/NifU_N_sf"/>
</dbReference>
<dbReference type="STRING" id="984486.A0A1E3QJ02"/>
<dbReference type="Proteomes" id="UP000094336">
    <property type="component" value="Unassembled WGS sequence"/>
</dbReference>
<dbReference type="PANTHER" id="PTHR11178:SF1">
    <property type="entry name" value="NFU1 IRON-SULFUR CLUSTER SCAFFOLD HOMOLOG, MITOCHONDRIAL"/>
    <property type="match status" value="1"/>
</dbReference>
<dbReference type="EMBL" id="KV454439">
    <property type="protein sequence ID" value="ODQ77588.1"/>
    <property type="molecule type" value="Genomic_DNA"/>
</dbReference>
<dbReference type="SUPFAM" id="SSF117916">
    <property type="entry name" value="Fe-S cluster assembly (FSCA) domain-like"/>
    <property type="match status" value="1"/>
</dbReference>
<dbReference type="InterPro" id="IPR014824">
    <property type="entry name" value="Nfu/NifU_N"/>
</dbReference>
<dbReference type="FunFam" id="3.30.1370.70:FF:000001">
    <property type="entry name" value="NifU-like protein 4, mitochondrial"/>
    <property type="match status" value="1"/>
</dbReference>
<dbReference type="SUPFAM" id="SSF110836">
    <property type="entry name" value="Hypothetical protein SAV1430"/>
    <property type="match status" value="1"/>
</dbReference>
<dbReference type="InterPro" id="IPR035433">
    <property type="entry name" value="NFU1-like"/>
</dbReference>
<dbReference type="FunFam" id="3.30.300.130:FF:000001">
    <property type="entry name" value="NFU1 iron-sulfur cluster scaffold"/>
    <property type="match status" value="1"/>
</dbReference>
<dbReference type="GO" id="GO:0016226">
    <property type="term" value="P:iron-sulfur cluster assembly"/>
    <property type="evidence" value="ECO:0007669"/>
    <property type="project" value="InterPro"/>
</dbReference>
<accession>A0A1E3QJ02</accession>
<sequence length="202" mass="22737">RTLFIKTADTPNENALKFLPSTAILPENRTIEFLLAREAHHSPLAVRLFTIDGVKSIMFGSDFITVEKNPEDAWMDVKPEVFSLMTEFLSNGQPIMNEGHDSESLSPDIDINDSDSDLVAMIKELIFTRIKPALQDDGGDIEYVDFINSEEHEEGIILLKLKGACRSCESSSETLKNGIETMLKHYIEEVKDVLQVSDDFQK</sequence>
<dbReference type="AlphaFoldDB" id="A0A1E3QJ02"/>
<dbReference type="PANTHER" id="PTHR11178">
    <property type="entry name" value="IRON-SULFUR CLUSTER SCAFFOLD PROTEIN NFU-RELATED"/>
    <property type="match status" value="1"/>
</dbReference>
<dbReference type="SMART" id="SM00932">
    <property type="entry name" value="Nfu_N"/>
    <property type="match status" value="1"/>
</dbReference>
<evidence type="ECO:0000313" key="3">
    <source>
        <dbReference type="EMBL" id="ODQ77588.1"/>
    </source>
</evidence>
<protein>
    <recommendedName>
        <fullName evidence="2">Scaffold protein Nfu/NifU N-terminal domain-containing protein</fullName>
    </recommendedName>
</protein>
<proteinExistence type="inferred from homology"/>
<feature type="non-terminal residue" evidence="3">
    <location>
        <position position="1"/>
    </location>
</feature>
<dbReference type="InterPro" id="IPR034904">
    <property type="entry name" value="FSCA_dom_sf"/>
</dbReference>
<dbReference type="GeneID" id="30149122"/>
<dbReference type="GO" id="GO:0005506">
    <property type="term" value="F:iron ion binding"/>
    <property type="evidence" value="ECO:0007669"/>
    <property type="project" value="InterPro"/>
</dbReference>
<comment type="similarity">
    <text evidence="1">Belongs to the NifU family.</text>
</comment>
<reference evidence="4" key="1">
    <citation type="submission" date="2016-05" db="EMBL/GenBank/DDBJ databases">
        <title>Comparative genomics of biotechnologically important yeasts.</title>
        <authorList>
            <consortium name="DOE Joint Genome Institute"/>
            <person name="Riley R."/>
            <person name="Haridas S."/>
            <person name="Wolfe K.H."/>
            <person name="Lopes M.R."/>
            <person name="Hittinger C.T."/>
            <person name="Goker M."/>
            <person name="Salamov A."/>
            <person name="Wisecaver J."/>
            <person name="Long T.M."/>
            <person name="Aerts A.L."/>
            <person name="Barry K."/>
            <person name="Choi C."/>
            <person name="Clum A."/>
            <person name="Coughlan A.Y."/>
            <person name="Deshpande S."/>
            <person name="Douglass A.P."/>
            <person name="Hanson S.J."/>
            <person name="Klenk H.-P."/>
            <person name="Labutti K."/>
            <person name="Lapidus A."/>
            <person name="Lindquist E."/>
            <person name="Lipzen A."/>
            <person name="Meier-Kolthoff J.P."/>
            <person name="Ohm R.A."/>
            <person name="Otillar R.P."/>
            <person name="Pangilinan J."/>
            <person name="Peng Y."/>
            <person name="Rokas A."/>
            <person name="Rosa C.A."/>
            <person name="Scheuner C."/>
            <person name="Sibirny A.A."/>
            <person name="Slot J.C."/>
            <person name="Stielow J.B."/>
            <person name="Sun H."/>
            <person name="Kurtzman C.P."/>
            <person name="Blackwell M."/>
            <person name="Grigoriev I.V."/>
            <person name="Jeffries T.W."/>
        </authorList>
    </citation>
    <scope>NUCLEOTIDE SEQUENCE [LARGE SCALE GENOMIC DNA]</scope>
    <source>
        <strain evidence="4">NRRL Y-12698</strain>
    </source>
</reference>
<evidence type="ECO:0000313" key="4">
    <source>
        <dbReference type="Proteomes" id="UP000094336"/>
    </source>
</evidence>